<evidence type="ECO:0000313" key="2">
    <source>
        <dbReference type="EMBL" id="KAK2777637.1"/>
    </source>
</evidence>
<evidence type="ECO:0000256" key="1">
    <source>
        <dbReference type="SAM" id="MobiDB-lite"/>
    </source>
</evidence>
<sequence>MLACKWKRLTRPYISLGQHEAAEPESRVVEAHAPQSRLHLKTCNRRVFHVVFDCFNDYRWALVLSQRFNVDPTAIQRRISGWRTRRQPGAPQASSSRHTAEAGEGGPD</sequence>
<feature type="region of interest" description="Disordered" evidence="1">
    <location>
        <begin position="79"/>
        <end position="108"/>
    </location>
</feature>
<name>A0AAD9YTP2_COLKA</name>
<comment type="caution">
    <text evidence="2">The sequence shown here is derived from an EMBL/GenBank/DDBJ whole genome shotgun (WGS) entry which is preliminary data.</text>
</comment>
<gene>
    <name evidence="2" type="ORF">CKAH01_12020</name>
</gene>
<dbReference type="Proteomes" id="UP001281614">
    <property type="component" value="Unassembled WGS sequence"/>
</dbReference>
<proteinExistence type="predicted"/>
<dbReference type="AlphaFoldDB" id="A0AAD9YTP2"/>
<organism evidence="2 3">
    <name type="scientific">Colletotrichum kahawae</name>
    <name type="common">Coffee berry disease fungus</name>
    <dbReference type="NCBI Taxonomy" id="34407"/>
    <lineage>
        <taxon>Eukaryota</taxon>
        <taxon>Fungi</taxon>
        <taxon>Dikarya</taxon>
        <taxon>Ascomycota</taxon>
        <taxon>Pezizomycotina</taxon>
        <taxon>Sordariomycetes</taxon>
        <taxon>Hypocreomycetidae</taxon>
        <taxon>Glomerellales</taxon>
        <taxon>Glomerellaceae</taxon>
        <taxon>Colletotrichum</taxon>
        <taxon>Colletotrichum gloeosporioides species complex</taxon>
    </lineage>
</organism>
<evidence type="ECO:0000313" key="3">
    <source>
        <dbReference type="Proteomes" id="UP001281614"/>
    </source>
</evidence>
<keyword evidence="3" id="KW-1185">Reference proteome</keyword>
<accession>A0AAD9YTP2</accession>
<protein>
    <submittedName>
        <fullName evidence="2">Uncharacterized protein</fullName>
    </submittedName>
</protein>
<dbReference type="EMBL" id="VYYT01000017">
    <property type="protein sequence ID" value="KAK2777637.1"/>
    <property type="molecule type" value="Genomic_DNA"/>
</dbReference>
<reference evidence="2" key="1">
    <citation type="submission" date="2023-02" db="EMBL/GenBank/DDBJ databases">
        <title>Colletotrichum kahawae CIFC_Que2 genome sequencing and assembly.</title>
        <authorList>
            <person name="Baroncelli R."/>
        </authorList>
    </citation>
    <scope>NUCLEOTIDE SEQUENCE</scope>
    <source>
        <strain evidence="2">CIFC_Que2</strain>
    </source>
</reference>